<evidence type="ECO:0000256" key="7">
    <source>
        <dbReference type="ARBA" id="ARBA00022989"/>
    </source>
</evidence>
<evidence type="ECO:0000256" key="3">
    <source>
        <dbReference type="ARBA" id="ARBA00004308"/>
    </source>
</evidence>
<gene>
    <name evidence="14" type="ORF">KFE25_010845</name>
</gene>
<keyword evidence="8" id="KW-0560">Oxidoreductase</keyword>
<feature type="region of interest" description="Disordered" evidence="11">
    <location>
        <begin position="1"/>
        <end position="22"/>
    </location>
</feature>
<evidence type="ECO:0000256" key="5">
    <source>
        <dbReference type="ARBA" id="ARBA00022723"/>
    </source>
</evidence>
<protein>
    <recommendedName>
        <fullName evidence="16">Procollagen-proline 4-dioxygenase</fullName>
    </recommendedName>
</protein>
<evidence type="ECO:0000259" key="13">
    <source>
        <dbReference type="SMART" id="SM00702"/>
    </source>
</evidence>
<dbReference type="OMA" id="RDENANC"/>
<dbReference type="Gene3D" id="2.60.120.620">
    <property type="entry name" value="q2cbj1_9rhob like domain"/>
    <property type="match status" value="1"/>
</dbReference>
<accession>A0A8J6C8N8</accession>
<dbReference type="InterPro" id="IPR045054">
    <property type="entry name" value="P4HA-like"/>
</dbReference>
<dbReference type="InterPro" id="IPR044862">
    <property type="entry name" value="Pro_4_hyd_alph_FE2OG_OXY"/>
</dbReference>
<feature type="domain" description="ShKT" evidence="12">
    <location>
        <begin position="130"/>
        <end position="169"/>
    </location>
</feature>
<dbReference type="InterPro" id="IPR006620">
    <property type="entry name" value="Pro_4_hyd_alph"/>
</dbReference>
<evidence type="ECO:0000313" key="14">
    <source>
        <dbReference type="EMBL" id="KAG8460790.1"/>
    </source>
</evidence>
<evidence type="ECO:0000256" key="11">
    <source>
        <dbReference type="SAM" id="MobiDB-lite"/>
    </source>
</evidence>
<dbReference type="GO" id="GO:0012505">
    <property type="term" value="C:endomembrane system"/>
    <property type="evidence" value="ECO:0007669"/>
    <property type="project" value="UniProtKB-SubCell"/>
</dbReference>
<keyword evidence="9" id="KW-0408">Iron</keyword>
<feature type="domain" description="Prolyl 4-hydroxylase alpha subunit" evidence="13">
    <location>
        <begin position="469"/>
        <end position="647"/>
    </location>
</feature>
<dbReference type="PANTHER" id="PTHR10869:SF246">
    <property type="entry name" value="TRANSMEMBRANE PROLYL 4-HYDROXYLASE"/>
    <property type="match status" value="1"/>
</dbReference>
<reference evidence="14" key="1">
    <citation type="submission" date="2021-05" db="EMBL/GenBank/DDBJ databases">
        <title>The genome of the haptophyte Pavlova lutheri (Diacronema luteri, Pavlovales) - a model for lipid biosynthesis in eukaryotic algae.</title>
        <authorList>
            <person name="Hulatt C.J."/>
            <person name="Posewitz M.C."/>
        </authorList>
    </citation>
    <scope>NUCLEOTIDE SEQUENCE</scope>
    <source>
        <strain evidence="14">NIVA-4/92</strain>
    </source>
</reference>
<evidence type="ECO:0000256" key="1">
    <source>
        <dbReference type="ARBA" id="ARBA00001961"/>
    </source>
</evidence>
<sequence>MSERRGSTRKARGGYRQALGSEGRGVGDWEFWTLCGLATGAIVVLASRAFHTASSPVDARDENANCVFWAAQGECARNRAYMLAHCRRSCRAGDGVSAADAPKGRSAMDPATEPFGHGPAAAIGGGFALSNATTSITPAQCEAWRANGDCETSALFMQLHCARTCGYGPPDRQRHCRFWSHNGECTRSTAFMRIQCAASCEPFFEGLRYVNASSSADDLLDASARKPPGATDVAGAASAARAADGATRDALLDAAATALAEGGGASTGGEGAAPASAGGAPAVAAALPTGSRARHPSAAVPFRIGIDLLHTPICIPVADHRPDCAAIVEMGHCHDESAVETLQRCFLSCSAKEPEHVLRQLRAYPDPPPPRIIAPIEALGALTTLQSACMGGQNRPMHEPPAVWRRRLLFAFGPRALTHCTARHERMTARVNSWIGEASQRVVVTVHGGGDAAAVLERVVTAVHLRDAPRVRMLVDFLTDDENAELLVAARPLFKQMPPLGGYRPAVRNASVAVLPRDSPISRHVAVLASHFAHVPTSHVESLHVLHYAPYQLYEQHVDYLDSCDLSNRFYGGRRMLTFHIHLNDLEPSEAGGRTRFPELGLDVAPRKNSALVFENCDGHGNDDPRSAHVGDAPLESDKYVLNVWIRSAPFAAFAGAADSQVLR</sequence>
<evidence type="ECO:0000313" key="15">
    <source>
        <dbReference type="Proteomes" id="UP000751190"/>
    </source>
</evidence>
<evidence type="ECO:0000256" key="2">
    <source>
        <dbReference type="ARBA" id="ARBA00004167"/>
    </source>
</evidence>
<dbReference type="PANTHER" id="PTHR10869">
    <property type="entry name" value="PROLYL 4-HYDROXYLASE ALPHA SUBUNIT"/>
    <property type="match status" value="1"/>
</dbReference>
<comment type="caution">
    <text evidence="14">The sequence shown here is derived from an EMBL/GenBank/DDBJ whole genome shotgun (WGS) entry which is preliminary data.</text>
</comment>
<dbReference type="SMART" id="SM00254">
    <property type="entry name" value="ShKT"/>
    <property type="match status" value="4"/>
</dbReference>
<evidence type="ECO:0000256" key="10">
    <source>
        <dbReference type="ARBA" id="ARBA00023136"/>
    </source>
</evidence>
<evidence type="ECO:0000259" key="12">
    <source>
        <dbReference type="SMART" id="SM00254"/>
    </source>
</evidence>
<feature type="domain" description="ShKT" evidence="12">
    <location>
        <begin position="58"/>
        <end position="94"/>
    </location>
</feature>
<evidence type="ECO:0000256" key="4">
    <source>
        <dbReference type="ARBA" id="ARBA00022692"/>
    </source>
</evidence>
<dbReference type="GO" id="GO:0031418">
    <property type="term" value="F:L-ascorbic acid binding"/>
    <property type="evidence" value="ECO:0007669"/>
    <property type="project" value="InterPro"/>
</dbReference>
<keyword evidence="10" id="KW-0472">Membrane</keyword>
<keyword evidence="7" id="KW-1133">Transmembrane helix</keyword>
<feature type="domain" description="ShKT" evidence="12">
    <location>
        <begin position="313"/>
        <end position="353"/>
    </location>
</feature>
<evidence type="ECO:0000256" key="6">
    <source>
        <dbReference type="ARBA" id="ARBA00022964"/>
    </source>
</evidence>
<dbReference type="GO" id="GO:0016705">
    <property type="term" value="F:oxidoreductase activity, acting on paired donors, with incorporation or reduction of molecular oxygen"/>
    <property type="evidence" value="ECO:0007669"/>
    <property type="project" value="InterPro"/>
</dbReference>
<comment type="subcellular location">
    <subcellularLocation>
        <location evidence="3">Endomembrane system</location>
    </subcellularLocation>
    <subcellularLocation>
        <location evidence="2">Membrane</location>
        <topology evidence="2">Single-pass membrane protein</topology>
    </subcellularLocation>
</comment>
<dbReference type="OrthoDB" id="291007at2759"/>
<dbReference type="InterPro" id="IPR003582">
    <property type="entry name" value="ShKT_dom"/>
</dbReference>
<keyword evidence="4" id="KW-0812">Transmembrane</keyword>
<evidence type="ECO:0000256" key="8">
    <source>
        <dbReference type="ARBA" id="ARBA00023002"/>
    </source>
</evidence>
<dbReference type="Pfam" id="PF01549">
    <property type="entry name" value="ShK"/>
    <property type="match status" value="3"/>
</dbReference>
<dbReference type="AlphaFoldDB" id="A0A8J6C8N8"/>
<dbReference type="GO" id="GO:0051213">
    <property type="term" value="F:dioxygenase activity"/>
    <property type="evidence" value="ECO:0007669"/>
    <property type="project" value="UniProtKB-KW"/>
</dbReference>
<dbReference type="SMART" id="SM00702">
    <property type="entry name" value="P4Hc"/>
    <property type="match status" value="1"/>
</dbReference>
<proteinExistence type="predicted"/>
<organism evidence="14 15">
    <name type="scientific">Diacronema lutheri</name>
    <name type="common">Unicellular marine alga</name>
    <name type="synonym">Monochrysis lutheri</name>
    <dbReference type="NCBI Taxonomy" id="2081491"/>
    <lineage>
        <taxon>Eukaryota</taxon>
        <taxon>Haptista</taxon>
        <taxon>Haptophyta</taxon>
        <taxon>Pavlovophyceae</taxon>
        <taxon>Pavlovales</taxon>
        <taxon>Pavlovaceae</taxon>
        <taxon>Diacronema</taxon>
    </lineage>
</organism>
<dbReference type="Pfam" id="PF13640">
    <property type="entry name" value="2OG-FeII_Oxy_3"/>
    <property type="match status" value="1"/>
</dbReference>
<dbReference type="GO" id="GO:0016020">
    <property type="term" value="C:membrane"/>
    <property type="evidence" value="ECO:0007669"/>
    <property type="project" value="UniProtKB-SubCell"/>
</dbReference>
<dbReference type="GO" id="GO:0005506">
    <property type="term" value="F:iron ion binding"/>
    <property type="evidence" value="ECO:0007669"/>
    <property type="project" value="InterPro"/>
</dbReference>
<evidence type="ECO:0000256" key="9">
    <source>
        <dbReference type="ARBA" id="ARBA00023004"/>
    </source>
</evidence>
<dbReference type="EMBL" id="JAGTXO010000030">
    <property type="protein sequence ID" value="KAG8460790.1"/>
    <property type="molecule type" value="Genomic_DNA"/>
</dbReference>
<keyword evidence="5" id="KW-0479">Metal-binding</keyword>
<evidence type="ECO:0008006" key="16">
    <source>
        <dbReference type="Google" id="ProtNLM"/>
    </source>
</evidence>
<comment type="cofactor">
    <cofactor evidence="1">
        <name>L-ascorbate</name>
        <dbReference type="ChEBI" id="CHEBI:38290"/>
    </cofactor>
</comment>
<keyword evidence="15" id="KW-1185">Reference proteome</keyword>
<name>A0A8J6C8N8_DIALT</name>
<feature type="domain" description="ShKT" evidence="12">
    <location>
        <begin position="170"/>
        <end position="200"/>
    </location>
</feature>
<dbReference type="Proteomes" id="UP000751190">
    <property type="component" value="Unassembled WGS sequence"/>
</dbReference>
<keyword evidence="6" id="KW-0223">Dioxygenase</keyword>